<feature type="compositionally biased region" description="Low complexity" evidence="1">
    <location>
        <begin position="312"/>
        <end position="322"/>
    </location>
</feature>
<evidence type="ECO:0000256" key="1">
    <source>
        <dbReference type="SAM" id="MobiDB-lite"/>
    </source>
</evidence>
<proteinExistence type="predicted"/>
<sequence length="427" mass="41891">MAAFGAWGAPAPMACANEQWSGVGGMSHAGSLPSTGEAAGASSTVPQFASGLAASGATQRPCRKRPRSDGDDAPGRGFGGLAPAGAAACDGDVESFHRAQRARFGLIPGPPPHPARGPMDAWIVGVNLTLAAHVSRALVVVMDQFSSYVLHLSSTPLGPGATGDAAQAAAEAVLQEALVEAHHTLPSCRQFAKLPAVPQACYGWNSGSVADFFEFMAPRAAAAGRSGAGTTLSSLSSERLLCARSTWNVRASKPAATGAGTPTFRFFDAADRMHRIAAANASKGASAGAQQTPASASSGTQLRPAEGALPHGPASGAGPRPGASGGVGSSPWTGAACKRAHAVGAESPLVAVSANAEASSARADSRSAARGPGDGCCSARASSAAGAGGAGAGPQGQAMAGAFAFAGAHGAGRGGGGDDDDDDETME</sequence>
<reference evidence="2" key="1">
    <citation type="submission" date="2021-01" db="EMBL/GenBank/DDBJ databases">
        <authorList>
            <person name="Corre E."/>
            <person name="Pelletier E."/>
            <person name="Niang G."/>
            <person name="Scheremetjew M."/>
            <person name="Finn R."/>
            <person name="Kale V."/>
            <person name="Holt S."/>
            <person name="Cochrane G."/>
            <person name="Meng A."/>
            <person name="Brown T."/>
            <person name="Cohen L."/>
        </authorList>
    </citation>
    <scope>NUCLEOTIDE SEQUENCE</scope>
    <source>
        <strain evidence="2">E4-10</strain>
    </source>
</reference>
<accession>A0A7S0PB66</accession>
<feature type="compositionally biased region" description="Polar residues" evidence="1">
    <location>
        <begin position="290"/>
        <end position="301"/>
    </location>
</feature>
<feature type="region of interest" description="Disordered" evidence="1">
    <location>
        <begin position="359"/>
        <end position="427"/>
    </location>
</feature>
<feature type="compositionally biased region" description="Low complexity" evidence="1">
    <location>
        <begin position="395"/>
        <end position="408"/>
    </location>
</feature>
<dbReference type="AlphaFoldDB" id="A0A7S0PB66"/>
<feature type="compositionally biased region" description="Acidic residues" evidence="1">
    <location>
        <begin position="417"/>
        <end position="427"/>
    </location>
</feature>
<feature type="compositionally biased region" description="Low complexity" evidence="1">
    <location>
        <begin position="359"/>
        <end position="385"/>
    </location>
</feature>
<protein>
    <submittedName>
        <fullName evidence="2">Uncharacterized protein</fullName>
    </submittedName>
</protein>
<name>A0A7S0PB66_CAFRO</name>
<gene>
    <name evidence="2" type="ORF">CROE0942_LOCUS4700</name>
</gene>
<organism evidence="2">
    <name type="scientific">Cafeteria roenbergensis</name>
    <name type="common">Marine flagellate</name>
    <dbReference type="NCBI Taxonomy" id="33653"/>
    <lineage>
        <taxon>Eukaryota</taxon>
        <taxon>Sar</taxon>
        <taxon>Stramenopiles</taxon>
        <taxon>Bigyra</taxon>
        <taxon>Opalozoa</taxon>
        <taxon>Bicosoecida</taxon>
        <taxon>Cafeteriaceae</taxon>
        <taxon>Cafeteria</taxon>
    </lineage>
</organism>
<feature type="region of interest" description="Disordered" evidence="1">
    <location>
        <begin position="281"/>
        <end position="330"/>
    </location>
</feature>
<dbReference type="EMBL" id="HBET01006963">
    <property type="protein sequence ID" value="CAD8560364.1"/>
    <property type="molecule type" value="Transcribed_RNA"/>
</dbReference>
<evidence type="ECO:0000313" key="2">
    <source>
        <dbReference type="EMBL" id="CAD8560364.1"/>
    </source>
</evidence>
<feature type="region of interest" description="Disordered" evidence="1">
    <location>
        <begin position="25"/>
        <end position="78"/>
    </location>
</feature>